<dbReference type="InterPro" id="IPR036388">
    <property type="entry name" value="WH-like_DNA-bd_sf"/>
</dbReference>
<dbReference type="Gene3D" id="1.25.40.10">
    <property type="entry name" value="Tetratricopeptide repeat domain"/>
    <property type="match status" value="1"/>
</dbReference>
<dbReference type="OrthoDB" id="1090267at2"/>
<dbReference type="InterPro" id="IPR016032">
    <property type="entry name" value="Sig_transdc_resp-reg_C-effctor"/>
</dbReference>
<dbReference type="GO" id="GO:0006355">
    <property type="term" value="P:regulation of DNA-templated transcription"/>
    <property type="evidence" value="ECO:0007669"/>
    <property type="project" value="InterPro"/>
</dbReference>
<dbReference type="InterPro" id="IPR011990">
    <property type="entry name" value="TPR-like_helical_dom_sf"/>
</dbReference>
<keyword evidence="2" id="KW-1133">Transmembrane helix</keyword>
<evidence type="ECO:0008006" key="5">
    <source>
        <dbReference type="Google" id="ProtNLM"/>
    </source>
</evidence>
<evidence type="ECO:0000256" key="1">
    <source>
        <dbReference type="SAM" id="Coils"/>
    </source>
</evidence>
<gene>
    <name evidence="3" type="ORF">C4S77_02375</name>
</gene>
<accession>A0A2S8AFV5</accession>
<feature type="transmembrane region" description="Helical" evidence="2">
    <location>
        <begin position="412"/>
        <end position="432"/>
    </location>
</feature>
<proteinExistence type="predicted"/>
<feature type="coiled-coil region" evidence="1">
    <location>
        <begin position="435"/>
        <end position="484"/>
    </location>
</feature>
<keyword evidence="2" id="KW-0472">Membrane</keyword>
<comment type="caution">
    <text evidence="3">The sequence shown here is derived from an EMBL/GenBank/DDBJ whole genome shotgun (WGS) entry which is preliminary data.</text>
</comment>
<keyword evidence="4" id="KW-1185">Reference proteome</keyword>
<protein>
    <recommendedName>
        <fullName evidence="5">HTH luxR-type domain-containing protein</fullName>
    </recommendedName>
</protein>
<keyword evidence="1" id="KW-0175">Coiled coil</keyword>
<dbReference type="AlphaFoldDB" id="A0A2S8AFV5"/>
<organism evidence="3 4">
    <name type="scientific">Apibacter adventoris</name>
    <dbReference type="NCBI Taxonomy" id="1679466"/>
    <lineage>
        <taxon>Bacteria</taxon>
        <taxon>Pseudomonadati</taxon>
        <taxon>Bacteroidota</taxon>
        <taxon>Flavobacteriia</taxon>
        <taxon>Flavobacteriales</taxon>
        <taxon>Weeksellaceae</taxon>
        <taxon>Apibacter</taxon>
    </lineage>
</organism>
<dbReference type="Gene3D" id="1.10.10.10">
    <property type="entry name" value="Winged helix-like DNA-binding domain superfamily/Winged helix DNA-binding domain"/>
    <property type="match status" value="1"/>
</dbReference>
<dbReference type="GO" id="GO:0003677">
    <property type="term" value="F:DNA binding"/>
    <property type="evidence" value="ECO:0007669"/>
    <property type="project" value="InterPro"/>
</dbReference>
<sequence length="615" mass="72808">MKRLFCFIFLFLYFLTISAQQRILDSLQAIVNDKSIQDRDKIMPMSKIAGLAMGDTIRSMKLGKKSVALARLQQDPSYAVYAYSNLGLFYVLRGDVKRTYEIIDSCLWYINISKDVYANATAYNRIGVMKLQMDDKEGIADIFTSIHIFKNTPYKGQGISANNNKWEGLTSGYYLLCSHYAQDIENVDKYSKLTLEAAFKSKNLNLISSGYSIRGIRFLTEYQLVKRNNLLDSAQYYLEKALLVSEKRPGYIRDISYLNILSNLVGVYEGKYEAEKNNDYLKKMTECVEKAKIIAKRNHDVEFRINYYKLLISVEMSKEDYRSAIQLTEEIIDEVSKQDKLNRYKYELYYLLSSLYQKTGNQNIAIENLKKAFTYYQKYFDEKYVKVGQQQQVKYKLAEKEREIEIRKKQNVWYIAFACVLFILLILVFFVFRFRVKYLKNKKEEANLLAKLKEEEAKFLEVEKENAELQIRIKEEEAHRLQKEVLSRTNQIVYKNEMLKNLTDTIKNDPNFNTFLLERMIKEEERLDKNFDDFVNVLNEIHPEFYNRLQEKTKQKLTSLDLKYCVYIFMKMPTKEMADLLHVELKTVRMNKYRLKQKLGLKKEDSLEEFIQNII</sequence>
<name>A0A2S8AFV5_9FLAO</name>
<dbReference type="Proteomes" id="UP000238042">
    <property type="component" value="Unassembled WGS sequence"/>
</dbReference>
<evidence type="ECO:0000313" key="4">
    <source>
        <dbReference type="Proteomes" id="UP000238042"/>
    </source>
</evidence>
<dbReference type="SUPFAM" id="SSF46894">
    <property type="entry name" value="C-terminal effector domain of the bipartite response regulators"/>
    <property type="match status" value="1"/>
</dbReference>
<keyword evidence="2" id="KW-0812">Transmembrane</keyword>
<evidence type="ECO:0000313" key="3">
    <source>
        <dbReference type="EMBL" id="PQL95079.1"/>
    </source>
</evidence>
<dbReference type="EMBL" id="PSZM01000002">
    <property type="protein sequence ID" value="PQL95079.1"/>
    <property type="molecule type" value="Genomic_DNA"/>
</dbReference>
<dbReference type="RefSeq" id="WP_105245811.1">
    <property type="nucleotide sequence ID" value="NZ_PSZM01000002.1"/>
</dbReference>
<evidence type="ECO:0000256" key="2">
    <source>
        <dbReference type="SAM" id="Phobius"/>
    </source>
</evidence>
<reference evidence="3 4" key="1">
    <citation type="submission" date="2018-02" db="EMBL/GenBank/DDBJ databases">
        <title>Genome sequences of Apibacter spp., gut symbionts of Asian honey bees.</title>
        <authorList>
            <person name="Kwong W.K."/>
            <person name="Steele M.I."/>
            <person name="Moran N.A."/>
        </authorList>
    </citation>
    <scope>NUCLEOTIDE SEQUENCE [LARGE SCALE GENOMIC DNA]</scope>
    <source>
        <strain evidence="4">wkB301</strain>
    </source>
</reference>